<dbReference type="InterPro" id="IPR025258">
    <property type="entry name" value="RH_dom"/>
</dbReference>
<gene>
    <name evidence="6" type="ORF">DAPPUDRAFT_274317</name>
</gene>
<evidence type="ECO:0000313" key="6">
    <source>
        <dbReference type="EMBL" id="EFX61249.1"/>
    </source>
</evidence>
<evidence type="ECO:0000256" key="2">
    <source>
        <dbReference type="ARBA" id="ARBA00022737"/>
    </source>
</evidence>
<feature type="domain" description="Phorbol-ester/DAG-type" evidence="5">
    <location>
        <begin position="41"/>
        <end position="96"/>
    </location>
</feature>
<evidence type="ECO:0000256" key="3">
    <source>
        <dbReference type="ARBA" id="ARBA00022771"/>
    </source>
</evidence>
<evidence type="ECO:0000256" key="1">
    <source>
        <dbReference type="ARBA" id="ARBA00022723"/>
    </source>
</evidence>
<dbReference type="Proteomes" id="UP000000305">
    <property type="component" value="Unassembled WGS sequence"/>
</dbReference>
<dbReference type="KEGG" id="dpx:DAPPUDRAFT_274317"/>
<dbReference type="STRING" id="6669.E9I431"/>
<dbReference type="InterPro" id="IPR051366">
    <property type="entry name" value="DEF8"/>
</dbReference>
<protein>
    <recommendedName>
        <fullName evidence="5">Phorbol-ester/DAG-type domain-containing protein</fullName>
    </recommendedName>
</protein>
<dbReference type="EMBL" id="GL734878">
    <property type="protein sequence ID" value="EFX61249.1"/>
    <property type="molecule type" value="Genomic_DNA"/>
</dbReference>
<keyword evidence="2" id="KW-0677">Repeat</keyword>
<organism evidence="6 7">
    <name type="scientific">Daphnia pulex</name>
    <name type="common">Water flea</name>
    <dbReference type="NCBI Taxonomy" id="6669"/>
    <lineage>
        <taxon>Eukaryota</taxon>
        <taxon>Metazoa</taxon>
        <taxon>Ecdysozoa</taxon>
        <taxon>Arthropoda</taxon>
        <taxon>Crustacea</taxon>
        <taxon>Branchiopoda</taxon>
        <taxon>Diplostraca</taxon>
        <taxon>Cladocera</taxon>
        <taxon>Anomopoda</taxon>
        <taxon>Daphniidae</taxon>
        <taxon>Daphnia</taxon>
    </lineage>
</organism>
<dbReference type="Pfam" id="PF13901">
    <property type="entry name" value="RH_dom"/>
    <property type="match status" value="1"/>
</dbReference>
<evidence type="ECO:0000256" key="4">
    <source>
        <dbReference type="ARBA" id="ARBA00022833"/>
    </source>
</evidence>
<name>E9I431_DAPPU</name>
<dbReference type="GO" id="GO:0008270">
    <property type="term" value="F:zinc ion binding"/>
    <property type="evidence" value="ECO:0007669"/>
    <property type="project" value="UniProtKB-KW"/>
</dbReference>
<proteinExistence type="predicted"/>
<dbReference type="PANTHER" id="PTHR12326">
    <property type="entry name" value="PLECKSTRIN HOMOLOGY DOMAIN CONTAINING PROTEIN"/>
    <property type="match status" value="1"/>
</dbReference>
<dbReference type="OrthoDB" id="1918044at2759"/>
<dbReference type="InParanoid" id="E9I431"/>
<sequence length="97" mass="11480">MLKGRLNYCLRENLFSLKNLYDIYNGHETPHLEGEFSILSKHFYRCEVCQQRKGRLCAVCNHPPKIFAFELREAYSCERCQKISHRRCLMGSKCSCE</sequence>
<dbReference type="HOGENOM" id="CLU_2348789_0_0_1"/>
<reference evidence="6 7" key="1">
    <citation type="journal article" date="2011" name="Science">
        <title>The ecoresponsive genome of Daphnia pulex.</title>
        <authorList>
            <person name="Colbourne J.K."/>
            <person name="Pfrender M.E."/>
            <person name="Gilbert D."/>
            <person name="Thomas W.K."/>
            <person name="Tucker A."/>
            <person name="Oakley T.H."/>
            <person name="Tokishita S."/>
            <person name="Aerts A."/>
            <person name="Arnold G.J."/>
            <person name="Basu M.K."/>
            <person name="Bauer D.J."/>
            <person name="Caceres C.E."/>
            <person name="Carmel L."/>
            <person name="Casola C."/>
            <person name="Choi J.H."/>
            <person name="Detter J.C."/>
            <person name="Dong Q."/>
            <person name="Dusheyko S."/>
            <person name="Eads B.D."/>
            <person name="Frohlich T."/>
            <person name="Geiler-Samerotte K.A."/>
            <person name="Gerlach D."/>
            <person name="Hatcher P."/>
            <person name="Jogdeo S."/>
            <person name="Krijgsveld J."/>
            <person name="Kriventseva E.V."/>
            <person name="Kultz D."/>
            <person name="Laforsch C."/>
            <person name="Lindquist E."/>
            <person name="Lopez J."/>
            <person name="Manak J.R."/>
            <person name="Muller J."/>
            <person name="Pangilinan J."/>
            <person name="Patwardhan R.P."/>
            <person name="Pitluck S."/>
            <person name="Pritham E.J."/>
            <person name="Rechtsteiner A."/>
            <person name="Rho M."/>
            <person name="Rogozin I.B."/>
            <person name="Sakarya O."/>
            <person name="Salamov A."/>
            <person name="Schaack S."/>
            <person name="Shapiro H."/>
            <person name="Shiga Y."/>
            <person name="Skalitzky C."/>
            <person name="Smith Z."/>
            <person name="Souvorov A."/>
            <person name="Sung W."/>
            <person name="Tang Z."/>
            <person name="Tsuchiya D."/>
            <person name="Tu H."/>
            <person name="Vos H."/>
            <person name="Wang M."/>
            <person name="Wolf Y.I."/>
            <person name="Yamagata H."/>
            <person name="Yamada T."/>
            <person name="Ye Y."/>
            <person name="Shaw J.R."/>
            <person name="Andrews J."/>
            <person name="Crease T.J."/>
            <person name="Tang H."/>
            <person name="Lucas S.M."/>
            <person name="Robertson H.M."/>
            <person name="Bork P."/>
            <person name="Koonin E.V."/>
            <person name="Zdobnov E.M."/>
            <person name="Grigoriev I.V."/>
            <person name="Lynch M."/>
            <person name="Boore J.L."/>
        </authorList>
    </citation>
    <scope>NUCLEOTIDE SEQUENCE [LARGE SCALE GENOMIC DNA]</scope>
</reference>
<dbReference type="AlphaFoldDB" id="E9I431"/>
<keyword evidence="4" id="KW-0862">Zinc</keyword>
<accession>E9I431</accession>
<keyword evidence="7" id="KW-1185">Reference proteome</keyword>
<dbReference type="InterPro" id="IPR002219">
    <property type="entry name" value="PKC_DAG/PE"/>
</dbReference>
<dbReference type="PROSITE" id="PS50081">
    <property type="entry name" value="ZF_DAG_PE_2"/>
    <property type="match status" value="1"/>
</dbReference>
<evidence type="ECO:0000313" key="7">
    <source>
        <dbReference type="Proteomes" id="UP000000305"/>
    </source>
</evidence>
<evidence type="ECO:0000259" key="5">
    <source>
        <dbReference type="PROSITE" id="PS50081"/>
    </source>
</evidence>
<keyword evidence="1" id="KW-0479">Metal-binding</keyword>
<keyword evidence="3" id="KW-0863">Zinc-finger</keyword>
<dbReference type="PANTHER" id="PTHR12326:SF12">
    <property type="entry name" value="PLECKSTRIN HOMOLOGY AND RUN DOMAIN CONTAINING M1"/>
    <property type="match status" value="1"/>
</dbReference>